<dbReference type="AlphaFoldDB" id="A0A7M5UMI5"/>
<reference evidence="2" key="1">
    <citation type="submission" date="2021-01" db="UniProtKB">
        <authorList>
            <consortium name="EnsemblMetazoa"/>
        </authorList>
    </citation>
    <scope>IDENTIFICATION</scope>
</reference>
<organism evidence="2 3">
    <name type="scientific">Clytia hemisphaerica</name>
    <dbReference type="NCBI Taxonomy" id="252671"/>
    <lineage>
        <taxon>Eukaryota</taxon>
        <taxon>Metazoa</taxon>
        <taxon>Cnidaria</taxon>
        <taxon>Hydrozoa</taxon>
        <taxon>Hydroidolina</taxon>
        <taxon>Leptothecata</taxon>
        <taxon>Obeliida</taxon>
        <taxon>Clytiidae</taxon>
        <taxon>Clytia</taxon>
    </lineage>
</organism>
<keyword evidence="3" id="KW-1185">Reference proteome</keyword>
<protein>
    <submittedName>
        <fullName evidence="2">Uncharacterized protein</fullName>
    </submittedName>
</protein>
<keyword evidence="1" id="KW-1133">Transmembrane helix</keyword>
<evidence type="ECO:0000313" key="3">
    <source>
        <dbReference type="Proteomes" id="UP000594262"/>
    </source>
</evidence>
<keyword evidence="1" id="KW-0472">Membrane</keyword>
<proteinExistence type="predicted"/>
<dbReference type="Proteomes" id="UP000594262">
    <property type="component" value="Unplaced"/>
</dbReference>
<feature type="transmembrane region" description="Helical" evidence="1">
    <location>
        <begin position="22"/>
        <end position="41"/>
    </location>
</feature>
<accession>A0A7M5UMI5</accession>
<evidence type="ECO:0000256" key="1">
    <source>
        <dbReference type="SAM" id="Phobius"/>
    </source>
</evidence>
<feature type="transmembrane region" description="Helical" evidence="1">
    <location>
        <begin position="76"/>
        <end position="95"/>
    </location>
</feature>
<name>A0A7M5UMI5_9CNID</name>
<evidence type="ECO:0000313" key="2">
    <source>
        <dbReference type="EnsemblMetazoa" id="CLYHEMP012345.1"/>
    </source>
</evidence>
<sequence length="170" mass="19900">VSLSLLGADIYIFYRYPAENGMVHGTLVVFLCLNLCLRYVFQTVYTDKKKYNHLILNIELSASLLAAILIKESLIRIIFISWSVLTTIYIFFLIITKVFHQYCYGGKENFFIQKQSLPEFIEEQVNTDPQITIRCKAFRPKSIWKFWQSKEVIGNDAKIFVDYENCIDLT</sequence>
<keyword evidence="1" id="KW-0812">Transmembrane</keyword>
<dbReference type="EnsemblMetazoa" id="CLYHEMT012345.1">
    <property type="protein sequence ID" value="CLYHEMP012345.1"/>
    <property type="gene ID" value="CLYHEMG012345"/>
</dbReference>
<feature type="transmembrane region" description="Helical" evidence="1">
    <location>
        <begin position="53"/>
        <end position="70"/>
    </location>
</feature>